<evidence type="ECO:0000313" key="1">
    <source>
        <dbReference type="EMBL" id="GFQ90177.1"/>
    </source>
</evidence>
<dbReference type="AlphaFoldDB" id="A0A8X6FWT7"/>
<organism evidence="1 2">
    <name type="scientific">Trichonephila clavata</name>
    <name type="common">Joro spider</name>
    <name type="synonym">Nephila clavata</name>
    <dbReference type="NCBI Taxonomy" id="2740835"/>
    <lineage>
        <taxon>Eukaryota</taxon>
        <taxon>Metazoa</taxon>
        <taxon>Ecdysozoa</taxon>
        <taxon>Arthropoda</taxon>
        <taxon>Chelicerata</taxon>
        <taxon>Arachnida</taxon>
        <taxon>Araneae</taxon>
        <taxon>Araneomorphae</taxon>
        <taxon>Entelegynae</taxon>
        <taxon>Araneoidea</taxon>
        <taxon>Nephilidae</taxon>
        <taxon>Trichonephila</taxon>
    </lineage>
</organism>
<accession>A0A8X6FWT7</accession>
<name>A0A8X6FWT7_TRICU</name>
<sequence>MPGGLDPFPPEEEESSLMKQLLSQLQRSMAIRKMFSRYCIPFYILCIGRMLCLLFRYWNGGQLGSGFNGSHLSRSVFLERIGIMYLVQQILLGIKSDISYKRNTDLYYVMRSIQKEKG</sequence>
<protein>
    <submittedName>
        <fullName evidence="1">Uncharacterized protein</fullName>
    </submittedName>
</protein>
<dbReference type="Proteomes" id="UP000887116">
    <property type="component" value="Unassembled WGS sequence"/>
</dbReference>
<reference evidence="1" key="1">
    <citation type="submission" date="2020-07" db="EMBL/GenBank/DDBJ databases">
        <title>Multicomponent nature underlies the extraordinary mechanical properties of spider dragline silk.</title>
        <authorList>
            <person name="Kono N."/>
            <person name="Nakamura H."/>
            <person name="Mori M."/>
            <person name="Yoshida Y."/>
            <person name="Ohtoshi R."/>
            <person name="Malay A.D."/>
            <person name="Moran D.A.P."/>
            <person name="Tomita M."/>
            <person name="Numata K."/>
            <person name="Arakawa K."/>
        </authorList>
    </citation>
    <scope>NUCLEOTIDE SEQUENCE</scope>
</reference>
<evidence type="ECO:0000313" key="2">
    <source>
        <dbReference type="Proteomes" id="UP000887116"/>
    </source>
</evidence>
<keyword evidence="2" id="KW-1185">Reference proteome</keyword>
<gene>
    <name evidence="1" type="ORF">TNCT_734811</name>
</gene>
<comment type="caution">
    <text evidence="1">The sequence shown here is derived from an EMBL/GenBank/DDBJ whole genome shotgun (WGS) entry which is preliminary data.</text>
</comment>
<dbReference type="EMBL" id="BMAO01023652">
    <property type="protein sequence ID" value="GFQ90177.1"/>
    <property type="molecule type" value="Genomic_DNA"/>
</dbReference>
<proteinExistence type="predicted"/>